<evidence type="ECO:0000313" key="1">
    <source>
        <dbReference type="EMBL" id="MEQ3537538.1"/>
    </source>
</evidence>
<protein>
    <recommendedName>
        <fullName evidence="3">Transcriptional regulator, AbiEi antitoxin, Type IV TA system</fullName>
    </recommendedName>
</protein>
<dbReference type="Proteomes" id="UP001464923">
    <property type="component" value="Unassembled WGS sequence"/>
</dbReference>
<comment type="caution">
    <text evidence="1">The sequence shown here is derived from an EMBL/GenBank/DDBJ whole genome shotgun (WGS) entry which is preliminary data.</text>
</comment>
<proteinExistence type="predicted"/>
<keyword evidence="2" id="KW-1185">Reference proteome</keyword>
<evidence type="ECO:0000313" key="2">
    <source>
        <dbReference type="Proteomes" id="UP001464923"/>
    </source>
</evidence>
<gene>
    <name evidence="1" type="ORF">WHI96_01785</name>
</gene>
<organism evidence="1 2">
    <name type="scientific">Pseudonocardia tropica</name>
    <dbReference type="NCBI Taxonomy" id="681289"/>
    <lineage>
        <taxon>Bacteria</taxon>
        <taxon>Bacillati</taxon>
        <taxon>Actinomycetota</taxon>
        <taxon>Actinomycetes</taxon>
        <taxon>Pseudonocardiales</taxon>
        <taxon>Pseudonocardiaceae</taxon>
        <taxon>Pseudonocardia</taxon>
    </lineage>
</organism>
<reference evidence="1 2" key="1">
    <citation type="submission" date="2024-03" db="EMBL/GenBank/DDBJ databases">
        <title>Draft genome sequence of Pseudonocardia tropica JCM 19149.</title>
        <authorList>
            <person name="Butdee W."/>
            <person name="Duangmal K."/>
        </authorList>
    </citation>
    <scope>NUCLEOTIDE SEQUENCE [LARGE SCALE GENOMIC DNA]</scope>
    <source>
        <strain evidence="1 2">JCM 19149</strain>
    </source>
</reference>
<dbReference type="RefSeq" id="WP_345648260.1">
    <property type="nucleotide sequence ID" value="NZ_BAABLY010000055.1"/>
</dbReference>
<dbReference type="EMBL" id="JBEDNP010000001">
    <property type="protein sequence ID" value="MEQ3537538.1"/>
    <property type="molecule type" value="Genomic_DNA"/>
</dbReference>
<accession>A0ABV1JRH7</accession>
<sequence>MRRGVYRLDGGDGPASAVLDHTLRARAAAPGLSSEAVFGHVTAAVLLGLPVWAVPLDRLHVVRSRPTGARTRGDLVVRSGTLLSDEIVDGGGLRVTGPARTLVDLARSVPTEQALVVADGALQAGAVAARTGRPRPDATTPGEIAAALTRATGTKGVGAARRTLALADPASESPGESRSRFRMHVAGVPAPVTQWPVPGTRFRADFAWPDLGLVGEFDGRTKYGRTLRPGADATEALWEEKRREDRIRRTGLSVVRWTWQEITDPGPHGMITTLRQALRT</sequence>
<evidence type="ECO:0008006" key="3">
    <source>
        <dbReference type="Google" id="ProtNLM"/>
    </source>
</evidence>
<name>A0ABV1JRH7_9PSEU</name>